<evidence type="ECO:0000313" key="4">
    <source>
        <dbReference type="Proteomes" id="UP000230553"/>
    </source>
</evidence>
<dbReference type="InterPro" id="IPR036866">
    <property type="entry name" value="RibonucZ/Hydroxyglut_hydro"/>
</dbReference>
<keyword evidence="1" id="KW-0812">Transmembrane</keyword>
<gene>
    <name evidence="3" type="ORF">COY31_02150</name>
</gene>
<dbReference type="AlphaFoldDB" id="A0A2M7TFH7"/>
<feature type="transmembrane region" description="Helical" evidence="1">
    <location>
        <begin position="39"/>
        <end position="65"/>
    </location>
</feature>
<dbReference type="EMBL" id="PFNM01000041">
    <property type="protein sequence ID" value="PIZ44623.1"/>
    <property type="molecule type" value="Genomic_DNA"/>
</dbReference>
<dbReference type="PANTHER" id="PTHR30619">
    <property type="entry name" value="DNA INTERNALIZATION/COMPETENCE PROTEIN COMEC/REC2"/>
    <property type="match status" value="1"/>
</dbReference>
<dbReference type="InterPro" id="IPR035681">
    <property type="entry name" value="ComA-like_MBL"/>
</dbReference>
<comment type="caution">
    <text evidence="3">The sequence shown here is derived from an EMBL/GenBank/DDBJ whole genome shotgun (WGS) entry which is preliminary data.</text>
</comment>
<proteinExistence type="predicted"/>
<name>A0A2M7TFH7_9BACT</name>
<dbReference type="Proteomes" id="UP000230553">
    <property type="component" value="Unassembled WGS sequence"/>
</dbReference>
<feature type="domain" description="Metallo-beta-lactamase" evidence="2">
    <location>
        <begin position="91"/>
        <end position="276"/>
    </location>
</feature>
<dbReference type="PANTHER" id="PTHR30619:SF1">
    <property type="entry name" value="RECOMBINATION PROTEIN 2"/>
    <property type="match status" value="1"/>
</dbReference>
<evidence type="ECO:0000256" key="1">
    <source>
        <dbReference type="SAM" id="Phobius"/>
    </source>
</evidence>
<protein>
    <recommendedName>
        <fullName evidence="2">Metallo-beta-lactamase domain-containing protein</fullName>
    </recommendedName>
</protein>
<keyword evidence="1" id="KW-0472">Membrane</keyword>
<evidence type="ECO:0000259" key="2">
    <source>
        <dbReference type="Pfam" id="PF00753"/>
    </source>
</evidence>
<evidence type="ECO:0000313" key="3">
    <source>
        <dbReference type="EMBL" id="PIZ44623.1"/>
    </source>
</evidence>
<accession>A0A2M7TFH7</accession>
<dbReference type="Pfam" id="PF00753">
    <property type="entry name" value="Lactamase_B"/>
    <property type="match status" value="1"/>
</dbReference>
<reference evidence="4" key="1">
    <citation type="submission" date="2017-09" db="EMBL/GenBank/DDBJ databases">
        <title>Depth-based differentiation of microbial function through sediment-hosted aquifers and enrichment of novel symbionts in the deep terrestrial subsurface.</title>
        <authorList>
            <person name="Probst A.J."/>
            <person name="Ladd B."/>
            <person name="Jarett J.K."/>
            <person name="Geller-Mcgrath D.E."/>
            <person name="Sieber C.M.K."/>
            <person name="Emerson J.B."/>
            <person name="Anantharaman K."/>
            <person name="Thomas B.C."/>
            <person name="Malmstrom R."/>
            <person name="Stieglmeier M."/>
            <person name="Klingl A."/>
            <person name="Woyke T."/>
            <person name="Ryan C.M."/>
            <person name="Banfield J.F."/>
        </authorList>
    </citation>
    <scope>NUCLEOTIDE SEQUENCE [LARGE SCALE GENOMIC DNA]</scope>
</reference>
<dbReference type="CDD" id="cd07731">
    <property type="entry name" value="ComA-like_MBL-fold"/>
    <property type="match status" value="1"/>
</dbReference>
<dbReference type="InterPro" id="IPR001279">
    <property type="entry name" value="Metallo-B-lactamas"/>
</dbReference>
<keyword evidence="1" id="KW-1133">Transmembrane helix</keyword>
<dbReference type="InterPro" id="IPR052159">
    <property type="entry name" value="Competence_DNA_uptake"/>
</dbReference>
<dbReference type="Gene3D" id="3.60.15.10">
    <property type="entry name" value="Ribonuclease Z/Hydroxyacylglutathione hydrolase-like"/>
    <property type="match status" value="1"/>
</dbReference>
<dbReference type="SUPFAM" id="SSF56281">
    <property type="entry name" value="Metallo-hydrolase/oxidoreductase"/>
    <property type="match status" value="1"/>
</dbReference>
<organism evidence="3 4">
    <name type="scientific">Candidatus Wolfebacteria bacterium CG_4_10_14_0_2_um_filter_39_18</name>
    <dbReference type="NCBI Taxonomy" id="1975061"/>
    <lineage>
        <taxon>Bacteria</taxon>
        <taxon>Candidatus Wolfeibacteriota</taxon>
    </lineage>
</organism>
<sequence>MTRTTTAANIARMAITMTSSIKVKLFGLIPIIKELYHNIIIYCMVKNLIFIILLFLIVFDFFIWAEIIFGGPNKNTELYFLNVGQGDGELVVWPNNVKTLIDAGPTNKAAAEFSYLFSPFNRYIDLVILTHPELDHFGGLIDIMKRYQIGAFIFNGETKDSNGFNDLEKIIQENKIKTIILFEGDKIKYLENYFDVLSPSKNLSSGDTNENGLVLKLTSQNLKALFTADIGEKTEKDLIRKYGNYLKADILKVAHHGSKFSSSENFLAMVSPKISIFEVGKNSYGHPNNGVIERLKNLGSKIFRTDENGTIKISVDSGKINIYGKINQ</sequence>